<feature type="compositionally biased region" description="Polar residues" evidence="1">
    <location>
        <begin position="1"/>
        <end position="17"/>
    </location>
</feature>
<evidence type="ECO:0000313" key="4">
    <source>
        <dbReference type="Proteomes" id="UP000606490"/>
    </source>
</evidence>
<proteinExistence type="predicted"/>
<evidence type="ECO:0000313" key="3">
    <source>
        <dbReference type="EMBL" id="MBL6454600.1"/>
    </source>
</evidence>
<dbReference type="Proteomes" id="UP000606490">
    <property type="component" value="Unassembled WGS sequence"/>
</dbReference>
<reference evidence="3 4" key="1">
    <citation type="submission" date="2021-01" db="EMBL/GenBank/DDBJ databases">
        <title>Belnapia mucosa sp. nov. and Belnapia arida sp. nov., isolated from the Tabernas Desert (Almeria, Spain).</title>
        <authorList>
            <person name="Molina-Menor E."/>
            <person name="Vidal-Verdu A."/>
            <person name="Calonge A."/>
            <person name="Satari L."/>
            <person name="Pereto Magraner J."/>
            <person name="Porcar Miralles M."/>
        </authorList>
    </citation>
    <scope>NUCLEOTIDE SEQUENCE [LARGE SCALE GENOMIC DNA]</scope>
    <source>
        <strain evidence="3 4">T6</strain>
    </source>
</reference>
<protein>
    <submittedName>
        <fullName evidence="3">Zinc ribbon domain-containing protein</fullName>
    </submittedName>
</protein>
<keyword evidence="4" id="KW-1185">Reference proteome</keyword>
<sequence length="261" mass="28809">MSPFQAQVRQTRLSKQPVSPLRRPSRSLANLFQGLCRCDNCGSPIYLVGRNLRGRQDRLVCSQKKKFGARACNNRTHYSVQRLEEAFLDQGLTAFSRASDFASARAEAHATAATLTQAEAEIAEAQKCVKNAQAMILRASTDDLQAIVMATLKDAKAVLGKAQMDRNVLTHKLDQLRSSDPDRLYREAEELAPRCLAGDMDARRRVAALLRVIVAQVRFGAECAAVESARIPGAEFQVHLGRERVPHRLAFTQGLPRKAAA</sequence>
<feature type="domain" description="Recombinase zinc beta ribbon" evidence="2">
    <location>
        <begin position="31"/>
        <end position="89"/>
    </location>
</feature>
<name>A0ABS1UYS8_9PROT</name>
<comment type="caution">
    <text evidence="3">The sequence shown here is derived from an EMBL/GenBank/DDBJ whole genome shotgun (WGS) entry which is preliminary data.</text>
</comment>
<dbReference type="Pfam" id="PF13408">
    <property type="entry name" value="Zn_ribbon_recom"/>
    <property type="match status" value="1"/>
</dbReference>
<dbReference type="InterPro" id="IPR025827">
    <property type="entry name" value="Zn_ribbon_recom_dom"/>
</dbReference>
<dbReference type="EMBL" id="JAEUXJ010000001">
    <property type="protein sequence ID" value="MBL6454600.1"/>
    <property type="molecule type" value="Genomic_DNA"/>
</dbReference>
<feature type="region of interest" description="Disordered" evidence="1">
    <location>
        <begin position="1"/>
        <end position="22"/>
    </location>
</feature>
<organism evidence="3 4">
    <name type="scientific">Belnapia mucosa</name>
    <dbReference type="NCBI Taxonomy" id="2804532"/>
    <lineage>
        <taxon>Bacteria</taxon>
        <taxon>Pseudomonadati</taxon>
        <taxon>Pseudomonadota</taxon>
        <taxon>Alphaproteobacteria</taxon>
        <taxon>Acetobacterales</taxon>
        <taxon>Roseomonadaceae</taxon>
        <taxon>Belnapia</taxon>
    </lineage>
</organism>
<evidence type="ECO:0000259" key="2">
    <source>
        <dbReference type="Pfam" id="PF13408"/>
    </source>
</evidence>
<evidence type="ECO:0000256" key="1">
    <source>
        <dbReference type="SAM" id="MobiDB-lite"/>
    </source>
</evidence>
<gene>
    <name evidence="3" type="ORF">JMJ55_04635</name>
</gene>
<accession>A0ABS1UYS8</accession>